<proteinExistence type="predicted"/>
<evidence type="ECO:0000313" key="1">
    <source>
        <dbReference type="EMBL" id="QFZ28548.1"/>
    </source>
</evidence>
<reference evidence="2" key="1">
    <citation type="journal article" date="2019" name="MBio">
        <title>Comparative genomics for the elucidation of multidrug resistance (MDR) in Candida lusitaniae.</title>
        <authorList>
            <person name="Kannan A."/>
            <person name="Asner S.A."/>
            <person name="Trachsel E."/>
            <person name="Kelly S."/>
            <person name="Parker J."/>
            <person name="Sanglard D."/>
        </authorList>
    </citation>
    <scope>NUCLEOTIDE SEQUENCE [LARGE SCALE GENOMIC DNA]</scope>
    <source>
        <strain evidence="2">P1</strain>
    </source>
</reference>
<organism evidence="1 2">
    <name type="scientific">Clavispora lusitaniae</name>
    <name type="common">Candida lusitaniae</name>
    <dbReference type="NCBI Taxonomy" id="36911"/>
    <lineage>
        <taxon>Eukaryota</taxon>
        <taxon>Fungi</taxon>
        <taxon>Dikarya</taxon>
        <taxon>Ascomycota</taxon>
        <taxon>Saccharomycotina</taxon>
        <taxon>Pichiomycetes</taxon>
        <taxon>Metschnikowiaceae</taxon>
        <taxon>Clavispora</taxon>
    </lineage>
</organism>
<sequence length="823" mass="93191">MSDIHNPLTAVVPFQFPTQADFPTEIIAQRFQAYRYIIKDLVTYLRQFASVQEEIVRQQVRLQQAVGTSFSPNSTTNNTHGMTPDRTNIRTELNLINSFFLPIGNGSIQDIPTLLTKFHQQNIQNGTKTLKEINSVIIPKFEELRKDLLVKIKEIKNLQNDFQNTLGKEFSETKTLLSTFNHAVDYAHRLEVLNTSTEHHHFESSNEAESLKTDPYLAKLKLSRQLKRQLSEENYLYEAFKNLQTSSEKLESIVVLEIQNYLRIFLNLVEKEHSTVSSFLVPSLSNGFLAKEPNFEFQSFINRNLPKKPNENASSFKFIDLSFPARKLSDLSIPHYDSLVNVAVREGPLERRSKFLKSYSSGWYVLTCSYLHEFKSSDRRKDQTPVMSLALDYCSVSEHSKNDGKSSGAYKFVLYSKSPNGLIHRGHNLSFRCDTYQNMIEWYKDIKTLTSLPSPVARAKVMAKKLQANNALNDKLLSRTSTALSSSAKSLRSNVSQATNLQERLSPKSSHRRSRSIAESQTHSVTSSAHNPRISSTFSHRYQQSPKLSNLINSDGTIVTPIEGSLEKGANQDDMEGNTTHEATSMNNTQSEPQSQQYNQIPSISLPHQNGNFVGQATPQQTIPQNYQYYLNQVHQQPQQFYDPVSQQFFTINAIPTSHMTDQQNQNQNRNQPMPQYFTPQNLNQSGAAIHMSPNVVPKSPAMEQGQFVAVPGDGKPYRQFIPHFPQHFNEGPSNQAPYPTSLGEGINVVSRQTTNTHQTTGDEQPVTLQQNQEQTVEDQVSKLAIDEQGDDVEESKMKDETKQQPDTSLDVTVEENGNSHSS</sequence>
<gene>
    <name evidence="1" type="ORF">EJF14_40591</name>
</gene>
<dbReference type="EMBL" id="CP038487">
    <property type="protein sequence ID" value="QFZ28548.1"/>
    <property type="molecule type" value="Genomic_DNA"/>
</dbReference>
<evidence type="ECO:0000313" key="2">
    <source>
        <dbReference type="Proteomes" id="UP000326582"/>
    </source>
</evidence>
<keyword evidence="2" id="KW-1185">Reference proteome</keyword>
<protein>
    <submittedName>
        <fullName evidence="1">Phosphatidylinositol 4,5-bisphosphate-binding protein</fullName>
    </submittedName>
</protein>
<dbReference type="Proteomes" id="UP000326582">
    <property type="component" value="Chromosome 4"/>
</dbReference>
<accession>A0ACD0WLW0</accession>
<name>A0ACD0WLW0_CLALS</name>